<dbReference type="STRING" id="1754191.A0A1Y1VEX4"/>
<dbReference type="GO" id="GO:0016020">
    <property type="term" value="C:membrane"/>
    <property type="evidence" value="ECO:0007669"/>
    <property type="project" value="UniProtKB-SubCell"/>
</dbReference>
<keyword evidence="9" id="KW-1185">Reference proteome</keyword>
<organism evidence="8 9">
    <name type="scientific">Piromyces finnis</name>
    <dbReference type="NCBI Taxonomy" id="1754191"/>
    <lineage>
        <taxon>Eukaryota</taxon>
        <taxon>Fungi</taxon>
        <taxon>Fungi incertae sedis</taxon>
        <taxon>Chytridiomycota</taxon>
        <taxon>Chytridiomycota incertae sedis</taxon>
        <taxon>Neocallimastigomycetes</taxon>
        <taxon>Neocallimastigales</taxon>
        <taxon>Neocallimastigaceae</taxon>
        <taxon>Piromyces</taxon>
    </lineage>
</organism>
<dbReference type="EMBL" id="MCFH01000010">
    <property type="protein sequence ID" value="ORX54666.1"/>
    <property type="molecule type" value="Genomic_DNA"/>
</dbReference>
<feature type="transmembrane region" description="Helical" evidence="6">
    <location>
        <begin position="175"/>
        <end position="194"/>
    </location>
</feature>
<reference evidence="8 9" key="2">
    <citation type="submission" date="2016-08" db="EMBL/GenBank/DDBJ databases">
        <title>Pervasive Adenine N6-methylation of Active Genes in Fungi.</title>
        <authorList>
            <consortium name="DOE Joint Genome Institute"/>
            <person name="Mondo S.J."/>
            <person name="Dannebaum R.O."/>
            <person name="Kuo R.C."/>
            <person name="Labutti K."/>
            <person name="Haridas S."/>
            <person name="Kuo A."/>
            <person name="Salamov A."/>
            <person name="Ahrendt S.R."/>
            <person name="Lipzen A."/>
            <person name="Sullivan W."/>
            <person name="Andreopoulos W.B."/>
            <person name="Clum A."/>
            <person name="Lindquist E."/>
            <person name="Daum C."/>
            <person name="Ramamoorthy G.K."/>
            <person name="Gryganskyi A."/>
            <person name="Culley D."/>
            <person name="Magnuson J.K."/>
            <person name="James T.Y."/>
            <person name="O'Malley M.A."/>
            <person name="Stajich J.E."/>
            <person name="Spatafora J.W."/>
            <person name="Visel A."/>
            <person name="Grigoriev I.V."/>
        </authorList>
    </citation>
    <scope>NUCLEOTIDE SEQUENCE [LARGE SCALE GENOMIC DNA]</scope>
    <source>
        <strain evidence="9">finn</strain>
    </source>
</reference>
<evidence type="ECO:0000313" key="8">
    <source>
        <dbReference type="EMBL" id="ORX54666.1"/>
    </source>
</evidence>
<evidence type="ECO:0000256" key="6">
    <source>
        <dbReference type="SAM" id="Phobius"/>
    </source>
</evidence>
<keyword evidence="4 6" id="KW-1133">Transmembrane helix</keyword>
<proteinExistence type="predicted"/>
<evidence type="ECO:0000256" key="2">
    <source>
        <dbReference type="ARBA" id="ARBA00022692"/>
    </source>
</evidence>
<accession>A0A1Y1VEX4</accession>
<evidence type="ECO:0000256" key="5">
    <source>
        <dbReference type="ARBA" id="ARBA00023136"/>
    </source>
</evidence>
<feature type="transmembrane region" description="Helical" evidence="6">
    <location>
        <begin position="237"/>
        <end position="259"/>
    </location>
</feature>
<dbReference type="Pfam" id="PF09335">
    <property type="entry name" value="VTT_dom"/>
    <property type="match status" value="1"/>
</dbReference>
<evidence type="ECO:0000256" key="1">
    <source>
        <dbReference type="ARBA" id="ARBA00004141"/>
    </source>
</evidence>
<evidence type="ECO:0000259" key="7">
    <source>
        <dbReference type="Pfam" id="PF09335"/>
    </source>
</evidence>
<evidence type="ECO:0000256" key="3">
    <source>
        <dbReference type="ARBA" id="ARBA00022729"/>
    </source>
</evidence>
<dbReference type="OrthoDB" id="3364966at2759"/>
<dbReference type="InterPro" id="IPR045014">
    <property type="entry name" value="TM41A/B"/>
</dbReference>
<evidence type="ECO:0000313" key="9">
    <source>
        <dbReference type="Proteomes" id="UP000193719"/>
    </source>
</evidence>
<dbReference type="AlphaFoldDB" id="A0A1Y1VEX4"/>
<dbReference type="InterPro" id="IPR032816">
    <property type="entry name" value="VTT_dom"/>
</dbReference>
<feature type="domain" description="VTT" evidence="7">
    <location>
        <begin position="106"/>
        <end position="225"/>
    </location>
</feature>
<dbReference type="PANTHER" id="PTHR43220:SF21">
    <property type="entry name" value="TRANSMEMBRANE PROTEIN 41A"/>
    <property type="match status" value="1"/>
</dbReference>
<name>A0A1Y1VEX4_9FUNG</name>
<feature type="transmembrane region" description="Helical" evidence="6">
    <location>
        <begin position="206"/>
        <end position="231"/>
    </location>
</feature>
<comment type="caution">
    <text evidence="8">The sequence shown here is derived from an EMBL/GenBank/DDBJ whole genome shotgun (WGS) entry which is preliminary data.</text>
</comment>
<keyword evidence="2 6" id="KW-0812">Transmembrane</keyword>
<protein>
    <recommendedName>
        <fullName evidence="7">VTT domain-containing protein</fullName>
    </recommendedName>
</protein>
<comment type="subcellular location">
    <subcellularLocation>
        <location evidence="1">Membrane</location>
        <topology evidence="1">Multi-pass membrane protein</topology>
    </subcellularLocation>
</comment>
<keyword evidence="3" id="KW-0732">Signal</keyword>
<keyword evidence="5 6" id="KW-0472">Membrane</keyword>
<gene>
    <name evidence="8" type="ORF">BCR36DRAFT_410478</name>
</gene>
<dbReference type="PANTHER" id="PTHR43220">
    <property type="match status" value="1"/>
</dbReference>
<feature type="transmembrane region" description="Helical" evidence="6">
    <location>
        <begin position="30"/>
        <end position="52"/>
    </location>
</feature>
<sequence length="273" mass="31090">MNENKDKVKDNTTIYIDSISREERGNLWNILSKVALLAIFAIVTLLFLVIYVKKNFELPDEALVLPKSLEDAKTLSTFFIEYSNENMKKLIFVYSYIYIWKSSFGLPGSIIMNILGGALFGEVGIIMVVLLSSIGASICYFISKLCLGSLLNYYAKDKIKSLEIKIKQNEGNLFFYLLFIRLFPITPNWFVNIASPLLKIKFFPHFFLTNLLGLLSYNIFSTQAGFILLSLNSTKDIFNAGFFAKIIPISILALIPPLFGSKIKNYFNKEKEK</sequence>
<evidence type="ECO:0000256" key="4">
    <source>
        <dbReference type="ARBA" id="ARBA00022989"/>
    </source>
</evidence>
<reference evidence="8 9" key="1">
    <citation type="submission" date="2016-08" db="EMBL/GenBank/DDBJ databases">
        <title>Genomes of anaerobic fungi encode conserved fungal cellulosomes for biomass hydrolysis.</title>
        <authorList>
            <consortium name="DOE Joint Genome Institute"/>
            <person name="Haitjema C.H."/>
            <person name="Gilmore S.P."/>
            <person name="Henske J.K."/>
            <person name="Solomon K.V."/>
            <person name="De Groot R."/>
            <person name="Kuo A."/>
            <person name="Mondo S.J."/>
            <person name="Salamov A.A."/>
            <person name="Labutti K."/>
            <person name="Zhao Z."/>
            <person name="Chiniquy J."/>
            <person name="Barry K."/>
            <person name="Brewer H.M."/>
            <person name="Purvine S.O."/>
            <person name="Wright A.T."/>
            <person name="Boxma B."/>
            <person name="Van Alen T."/>
            <person name="Hackstein J.H."/>
            <person name="Baker S.E."/>
            <person name="Grigoriev I.V."/>
            <person name="O'Malley M.A."/>
        </authorList>
    </citation>
    <scope>NUCLEOTIDE SEQUENCE [LARGE SCALE GENOMIC DNA]</scope>
    <source>
        <strain evidence="9">finn</strain>
    </source>
</reference>
<feature type="transmembrane region" description="Helical" evidence="6">
    <location>
        <begin position="138"/>
        <end position="155"/>
    </location>
</feature>
<dbReference type="Proteomes" id="UP000193719">
    <property type="component" value="Unassembled WGS sequence"/>
</dbReference>